<evidence type="ECO:0000256" key="6">
    <source>
        <dbReference type="ARBA" id="ARBA00038076"/>
    </source>
</evidence>
<keyword evidence="4 7" id="KW-1133">Transmembrane helix</keyword>
<feature type="transmembrane region" description="Helical" evidence="7">
    <location>
        <begin position="430"/>
        <end position="452"/>
    </location>
</feature>
<feature type="domain" description="ABC3 transporter permease C-terminal" evidence="8">
    <location>
        <begin position="381"/>
        <end position="499"/>
    </location>
</feature>
<evidence type="ECO:0000256" key="5">
    <source>
        <dbReference type="ARBA" id="ARBA00023136"/>
    </source>
</evidence>
<keyword evidence="5 7" id="KW-0472">Membrane</keyword>
<evidence type="ECO:0000313" key="10">
    <source>
        <dbReference type="EMBL" id="MFC5863482.1"/>
    </source>
</evidence>
<dbReference type="NCBIfam" id="TIGR03434">
    <property type="entry name" value="ADOP"/>
    <property type="match status" value="1"/>
</dbReference>
<feature type="domain" description="MacB-like periplasmic core" evidence="9">
    <location>
        <begin position="94"/>
        <end position="329"/>
    </location>
</feature>
<evidence type="ECO:0000256" key="3">
    <source>
        <dbReference type="ARBA" id="ARBA00022692"/>
    </source>
</evidence>
<feature type="transmembrane region" description="Helical" evidence="7">
    <location>
        <begin position="377"/>
        <end position="399"/>
    </location>
</feature>
<sequence length="918" mass="99928">MLKEWLTRLRFLISPKPHREIDDELQFHIERQVQEYVATGMPQHEARRKAVVAFGGIESARAQTHEQRPSIFLGTLLQDVSYALRQLRKSRGFTVTAVLTLALGIGANAAIFTLVNAILLKNLPVVDPANLIRIGDNSECCVDSGIQDPGDYALFSTDTWQQLQKNAPEFEELAAMQSGLGTVIARRDKTQEAARSVASEFVSGNYFRTFGLQPRIGRLFTDADNVIGAPLVAVMSYNTWQNNYAGDPSVVGSIFWINTKAVIITGIAPKGFFGDRLSSSPPDFYLPIETVPVLTNRTFVHEPEQRWLYIIGRVKPGVAIAPLRAKINELVRQSFAATTTFSSELGKPYLAKVSVTLSPGGAGIQEMQDDYASKLKLLMWISGLVLLIACANIANLLLVRGMNRHEEMSIRTALGAMRTRIVRQLLTESLVLSMISGMAGLIVAYAGTRMLLAMAFPGAQGVPIDARPSGMVLAFAFGVSLLTGILFGVVPAWITSNADPADALRSGSRATTSGASLLQRSLIVLQSALALVLLVGAGMFIQSLNKLRNIDLKLNATNRYIVHFNPQAAGYSPAQVEALYRTIEDRFHAIPGIRKVGISSYTPMEANNMGRGVQIQGQPDLQDGASWLRTSSEYFDSVGTHILMGRVFTARDTSTSPSVAVVNQSFVNRFFKLGENPIGRHFGSPGPQTSGDFEIIGVVEDTAYNSATWKDHHMYFLPLTQRDPKSARKGPIDGDTSLYAEAIVLQTDRPMDNVQSLARQTLAAINPNLSVVKFQTFDEQIADRFTEDRMITRLMTLFSIVALLLATLGLYGVTAYTVTRRTSEIGIRMALGASRGSVVGMIMRGAMLQTAIGLAAIGIPVAWFCVRYIESQLYESKGISLAVLTIATLTLTAAATAAGLIPARRAASTNPSQALRTE</sequence>
<feature type="domain" description="ABC3 transporter permease C-terminal" evidence="8">
    <location>
        <begin position="797"/>
        <end position="911"/>
    </location>
</feature>
<evidence type="ECO:0000256" key="4">
    <source>
        <dbReference type="ARBA" id="ARBA00022989"/>
    </source>
</evidence>
<comment type="similarity">
    <text evidence="6">Belongs to the ABC-4 integral membrane protein family.</text>
</comment>
<name>A0ABW1EGN3_9BACT</name>
<comment type="subcellular location">
    <subcellularLocation>
        <location evidence="1">Cell membrane</location>
        <topology evidence="1">Multi-pass membrane protein</topology>
    </subcellularLocation>
</comment>
<reference evidence="11" key="1">
    <citation type="journal article" date="2019" name="Int. J. Syst. Evol. Microbiol.">
        <title>The Global Catalogue of Microorganisms (GCM) 10K type strain sequencing project: providing services to taxonomists for standard genome sequencing and annotation.</title>
        <authorList>
            <consortium name="The Broad Institute Genomics Platform"/>
            <consortium name="The Broad Institute Genome Sequencing Center for Infectious Disease"/>
            <person name="Wu L."/>
            <person name="Ma J."/>
        </authorList>
    </citation>
    <scope>NUCLEOTIDE SEQUENCE [LARGE SCALE GENOMIC DNA]</scope>
    <source>
        <strain evidence="11">JCM 4087</strain>
    </source>
</reference>
<evidence type="ECO:0000313" key="11">
    <source>
        <dbReference type="Proteomes" id="UP001596091"/>
    </source>
</evidence>
<dbReference type="InterPro" id="IPR050250">
    <property type="entry name" value="Macrolide_Exporter_MacB"/>
</dbReference>
<evidence type="ECO:0000256" key="2">
    <source>
        <dbReference type="ARBA" id="ARBA00022475"/>
    </source>
</evidence>
<feature type="transmembrane region" description="Helical" evidence="7">
    <location>
        <begin position="794"/>
        <end position="819"/>
    </location>
</feature>
<dbReference type="Pfam" id="PF02687">
    <property type="entry name" value="FtsX"/>
    <property type="match status" value="2"/>
</dbReference>
<dbReference type="Pfam" id="PF12704">
    <property type="entry name" value="MacB_PCD"/>
    <property type="match status" value="2"/>
</dbReference>
<feature type="domain" description="MacB-like periplasmic core" evidence="9">
    <location>
        <begin position="528"/>
        <end position="722"/>
    </location>
</feature>
<protein>
    <submittedName>
        <fullName evidence="10">ADOP family duplicated permease</fullName>
    </submittedName>
</protein>
<gene>
    <name evidence="10" type="ORF">ACFPT7_14345</name>
</gene>
<feature type="transmembrane region" description="Helical" evidence="7">
    <location>
        <begin position="93"/>
        <end position="120"/>
    </location>
</feature>
<evidence type="ECO:0000259" key="9">
    <source>
        <dbReference type="Pfam" id="PF12704"/>
    </source>
</evidence>
<comment type="caution">
    <text evidence="10">The sequence shown here is derived from an EMBL/GenBank/DDBJ whole genome shotgun (WGS) entry which is preliminary data.</text>
</comment>
<dbReference type="InterPro" id="IPR017800">
    <property type="entry name" value="ADOP"/>
</dbReference>
<feature type="transmembrane region" description="Helical" evidence="7">
    <location>
        <begin position="472"/>
        <end position="496"/>
    </location>
</feature>
<organism evidence="10 11">
    <name type="scientific">Acidicapsa dinghuensis</name>
    <dbReference type="NCBI Taxonomy" id="2218256"/>
    <lineage>
        <taxon>Bacteria</taxon>
        <taxon>Pseudomonadati</taxon>
        <taxon>Acidobacteriota</taxon>
        <taxon>Terriglobia</taxon>
        <taxon>Terriglobales</taxon>
        <taxon>Acidobacteriaceae</taxon>
        <taxon>Acidicapsa</taxon>
    </lineage>
</organism>
<dbReference type="InterPro" id="IPR003838">
    <property type="entry name" value="ABC3_permease_C"/>
</dbReference>
<evidence type="ECO:0000259" key="8">
    <source>
        <dbReference type="Pfam" id="PF02687"/>
    </source>
</evidence>
<accession>A0ABW1EGN3</accession>
<proteinExistence type="inferred from homology"/>
<evidence type="ECO:0000256" key="7">
    <source>
        <dbReference type="SAM" id="Phobius"/>
    </source>
</evidence>
<evidence type="ECO:0000256" key="1">
    <source>
        <dbReference type="ARBA" id="ARBA00004651"/>
    </source>
</evidence>
<dbReference type="NCBIfam" id="NF038403">
    <property type="entry name" value="perm_prefix_1"/>
    <property type="match status" value="1"/>
</dbReference>
<feature type="transmembrane region" description="Helical" evidence="7">
    <location>
        <begin position="881"/>
        <end position="901"/>
    </location>
</feature>
<dbReference type="RefSeq" id="WP_263340429.1">
    <property type="nucleotide sequence ID" value="NZ_JAGSYH010000005.1"/>
</dbReference>
<dbReference type="PANTHER" id="PTHR30572">
    <property type="entry name" value="MEMBRANE COMPONENT OF TRANSPORTER-RELATED"/>
    <property type="match status" value="1"/>
</dbReference>
<dbReference type="InterPro" id="IPR025857">
    <property type="entry name" value="MacB_PCD"/>
</dbReference>
<keyword evidence="11" id="KW-1185">Reference proteome</keyword>
<keyword evidence="2" id="KW-1003">Cell membrane</keyword>
<keyword evidence="3 7" id="KW-0812">Transmembrane</keyword>
<feature type="transmembrane region" description="Helical" evidence="7">
    <location>
        <begin position="517"/>
        <end position="541"/>
    </location>
</feature>
<dbReference type="Proteomes" id="UP001596091">
    <property type="component" value="Unassembled WGS sequence"/>
</dbReference>
<dbReference type="EMBL" id="JBHSPH010000005">
    <property type="protein sequence ID" value="MFC5863482.1"/>
    <property type="molecule type" value="Genomic_DNA"/>
</dbReference>
<dbReference type="PANTHER" id="PTHR30572:SF4">
    <property type="entry name" value="ABC TRANSPORTER PERMEASE YTRF"/>
    <property type="match status" value="1"/>
</dbReference>
<dbReference type="InterPro" id="IPR047928">
    <property type="entry name" value="Perm_prefix_1"/>
</dbReference>